<evidence type="ECO:0000256" key="3">
    <source>
        <dbReference type="ARBA" id="ARBA00022842"/>
    </source>
</evidence>
<evidence type="ECO:0000313" key="4">
    <source>
        <dbReference type="EMBL" id="GAA1201506.1"/>
    </source>
</evidence>
<protein>
    <submittedName>
        <fullName evidence="4">Aldolase/citrate lyase family protein</fullName>
    </submittedName>
</protein>
<dbReference type="SUPFAM" id="SSF51621">
    <property type="entry name" value="Phosphoenolpyruvate/pyruvate domain"/>
    <property type="match status" value="1"/>
</dbReference>
<sequence length="459" mass="48961">MSAPSSHGVLGDQLAADLDARLAGVDAELAARHDGVAAPQPVHTVYVPADSWHPGLPGEWGERALTAVERHGGMQALAERVLRAAEQEPGLVRTPGVAQDPQSASVSPVAAREQAAAGLAEAVTTKLHTEPIEDLRLDFEDGFGDRSDDEEDHWAAEAGRRVGRTRGAPAPRRIGLRIKCFEAPVRRRALRTLDLFVAHVLETAGTWPRGLVITLPKVSTPDQVAAMVQVCRTLEWAHGLGDGVIGFEIQVETPRLILGPDGTVPLAAAVRAGEGRVTGLHYGTFDYSAALGVPAQQQAPDHPAADVAKHQMLLAAAGTGVEVSDGATNALPVGDDDKVLAAWDLHAALVRRQLQHGIRQGWDMHPHHLPTRHLATFHFFRLGFGTAAARLRAYVRREHGAVLDEPVLDEPATAMALAGHIRRGLDCGALAVADLERSVGIDRAELEHITRTGRTSMPG</sequence>
<evidence type="ECO:0000313" key="5">
    <source>
        <dbReference type="Proteomes" id="UP001500467"/>
    </source>
</evidence>
<proteinExistence type="predicted"/>
<dbReference type="RefSeq" id="WP_253853459.1">
    <property type="nucleotide sequence ID" value="NZ_BAAALM010000006.1"/>
</dbReference>
<keyword evidence="2" id="KW-0479">Metal-binding</keyword>
<dbReference type="Gene3D" id="3.20.20.60">
    <property type="entry name" value="Phosphoenolpyruvate-binding domains"/>
    <property type="match status" value="1"/>
</dbReference>
<reference evidence="4 5" key="1">
    <citation type="journal article" date="2019" name="Int. J. Syst. Evol. Microbiol.">
        <title>The Global Catalogue of Microorganisms (GCM) 10K type strain sequencing project: providing services to taxonomists for standard genome sequencing and annotation.</title>
        <authorList>
            <consortium name="The Broad Institute Genomics Platform"/>
            <consortium name="The Broad Institute Genome Sequencing Center for Infectious Disease"/>
            <person name="Wu L."/>
            <person name="Ma J."/>
        </authorList>
    </citation>
    <scope>NUCLEOTIDE SEQUENCE [LARGE SCALE GENOMIC DNA]</scope>
    <source>
        <strain evidence="4 5">JCM 13022</strain>
    </source>
</reference>
<dbReference type="Pfam" id="PF22484">
    <property type="entry name" value="DUF6986"/>
    <property type="match status" value="1"/>
</dbReference>
<name>A0ABN1V9U9_9PSEU</name>
<dbReference type="InterPro" id="IPR054255">
    <property type="entry name" value="DUF6986"/>
</dbReference>
<dbReference type="PANTHER" id="PTHR32308:SF10">
    <property type="entry name" value="CITRATE LYASE SUBUNIT BETA"/>
    <property type="match status" value="1"/>
</dbReference>
<accession>A0ABN1V9U9</accession>
<organism evidence="4 5">
    <name type="scientific">Prauserella alba</name>
    <dbReference type="NCBI Taxonomy" id="176898"/>
    <lineage>
        <taxon>Bacteria</taxon>
        <taxon>Bacillati</taxon>
        <taxon>Actinomycetota</taxon>
        <taxon>Actinomycetes</taxon>
        <taxon>Pseudonocardiales</taxon>
        <taxon>Pseudonocardiaceae</taxon>
        <taxon>Prauserella</taxon>
    </lineage>
</organism>
<evidence type="ECO:0000256" key="2">
    <source>
        <dbReference type="ARBA" id="ARBA00022723"/>
    </source>
</evidence>
<dbReference type="InterPro" id="IPR015813">
    <property type="entry name" value="Pyrv/PenolPyrv_kinase-like_dom"/>
</dbReference>
<dbReference type="GO" id="GO:0016829">
    <property type="term" value="F:lyase activity"/>
    <property type="evidence" value="ECO:0007669"/>
    <property type="project" value="UniProtKB-KW"/>
</dbReference>
<keyword evidence="3" id="KW-0460">Magnesium</keyword>
<dbReference type="EMBL" id="BAAALM010000006">
    <property type="protein sequence ID" value="GAA1201506.1"/>
    <property type="molecule type" value="Genomic_DNA"/>
</dbReference>
<keyword evidence="5" id="KW-1185">Reference proteome</keyword>
<dbReference type="InterPro" id="IPR040442">
    <property type="entry name" value="Pyrv_kinase-like_dom_sf"/>
</dbReference>
<evidence type="ECO:0000256" key="1">
    <source>
        <dbReference type="ARBA" id="ARBA00001946"/>
    </source>
</evidence>
<gene>
    <name evidence="4" type="ORF">GCM10009675_17750</name>
</gene>
<comment type="caution">
    <text evidence="4">The sequence shown here is derived from an EMBL/GenBank/DDBJ whole genome shotgun (WGS) entry which is preliminary data.</text>
</comment>
<dbReference type="Proteomes" id="UP001500467">
    <property type="component" value="Unassembled WGS sequence"/>
</dbReference>
<keyword evidence="4" id="KW-0456">Lyase</keyword>
<dbReference type="PANTHER" id="PTHR32308">
    <property type="entry name" value="LYASE BETA SUBUNIT, PUTATIVE (AFU_ORTHOLOGUE AFUA_4G13030)-RELATED"/>
    <property type="match status" value="1"/>
</dbReference>
<comment type="cofactor">
    <cofactor evidence="1">
        <name>Mg(2+)</name>
        <dbReference type="ChEBI" id="CHEBI:18420"/>
    </cofactor>
</comment>